<name>A0A436ZNP4_ARTFL</name>
<proteinExistence type="predicted"/>
<gene>
    <name evidence="2" type="ORF">DFL_008423</name>
</gene>
<keyword evidence="3" id="KW-1185">Reference proteome</keyword>
<evidence type="ECO:0008006" key="4">
    <source>
        <dbReference type="Google" id="ProtNLM"/>
    </source>
</evidence>
<dbReference type="EMBL" id="SAEB01000012">
    <property type="protein sequence ID" value="RVD80527.1"/>
    <property type="molecule type" value="Genomic_DNA"/>
</dbReference>
<dbReference type="OrthoDB" id="2959108at2759"/>
<reference evidence="2 3" key="1">
    <citation type="submission" date="2019-01" db="EMBL/GenBank/DDBJ databases">
        <title>Intercellular communication is required for trap formation in the nematode-trapping fungus Duddingtonia flagrans.</title>
        <authorList>
            <person name="Youssar L."/>
            <person name="Wernet V."/>
            <person name="Hensel N."/>
            <person name="Hildebrandt H.-G."/>
            <person name="Fischer R."/>
        </authorList>
    </citation>
    <scope>NUCLEOTIDE SEQUENCE [LARGE SCALE GENOMIC DNA]</scope>
    <source>
        <strain evidence="2 3">CBS H-5679</strain>
    </source>
</reference>
<organism evidence="2 3">
    <name type="scientific">Arthrobotrys flagrans</name>
    <name type="common">Nematode-trapping fungus</name>
    <name type="synonym">Trichothecium flagrans</name>
    <dbReference type="NCBI Taxonomy" id="97331"/>
    <lineage>
        <taxon>Eukaryota</taxon>
        <taxon>Fungi</taxon>
        <taxon>Dikarya</taxon>
        <taxon>Ascomycota</taxon>
        <taxon>Pezizomycotina</taxon>
        <taxon>Orbiliomycetes</taxon>
        <taxon>Orbiliales</taxon>
        <taxon>Orbiliaceae</taxon>
        <taxon>Arthrobotrys</taxon>
    </lineage>
</organism>
<dbReference type="RefSeq" id="XP_067486071.1">
    <property type="nucleotide sequence ID" value="XM_067638154.1"/>
</dbReference>
<protein>
    <recommendedName>
        <fullName evidence="4">XPG-I domain-containing protein</fullName>
    </recommendedName>
</protein>
<feature type="region of interest" description="Disordered" evidence="1">
    <location>
        <begin position="449"/>
        <end position="475"/>
    </location>
</feature>
<evidence type="ECO:0000313" key="3">
    <source>
        <dbReference type="Proteomes" id="UP000283090"/>
    </source>
</evidence>
<dbReference type="STRING" id="97331.A0A436ZNP4"/>
<dbReference type="AlphaFoldDB" id="A0A436ZNP4"/>
<dbReference type="GeneID" id="93590734"/>
<comment type="caution">
    <text evidence="2">The sequence shown here is derived from an EMBL/GenBank/DDBJ whole genome shotgun (WGS) entry which is preliminary data.</text>
</comment>
<evidence type="ECO:0000313" key="2">
    <source>
        <dbReference type="EMBL" id="RVD80527.1"/>
    </source>
</evidence>
<dbReference type="Proteomes" id="UP000283090">
    <property type="component" value="Unassembled WGS sequence"/>
</dbReference>
<accession>A0A436ZNP4</accession>
<dbReference type="VEuPathDB" id="FungiDB:DFL_008423"/>
<evidence type="ECO:0000256" key="1">
    <source>
        <dbReference type="SAM" id="MobiDB-lite"/>
    </source>
</evidence>
<sequence>MAPTQLPRSWSTRNPKTELALWTLFSQKLKSQGNPTPLAHLATIHYQTHGRSLRIALDQDSWNYGLTRTQERSIQRSQRKAFKKHQRKERSQIWCKKYSPSQKLRLFHREINVLTRLMGYIALGIEFYVILPSPLQREDVGEMGDRYAHANGKMHIWFRVLGDLGVRFHAAGNTVVECVHMMEEGVVDVVWTNNPDALVYCGGRGVVVRDSEGAKGPSFEDVRVYRMEEVRRGVSWRESVVVHTLVRSGCGIEDMDKFVQDMLIEGVLNLCERSSQEEVDEWLQQYIAPFFNLNSSNEPKYHILENYLIHSVSNDSTESQFFRQRCHSRMREIKDTHADALAFYNSNLTDRVRRLWEYSRDTFSTEAIQFLGLMAGVLLARRFGGGNLSSDSTIPIEEAVSSIDPWTVKVLIKVEEEPVLWNLRIKMTEDLTGMVLNPVMLKILVSDVGNDSTTPRSKEDTSILKLNSKRRGRIR</sequence>